<name>A0A3B3I0Z6_ORYLA</name>
<evidence type="ECO:0000313" key="3">
    <source>
        <dbReference type="Ensembl" id="ENSORLP00000037700.1"/>
    </source>
</evidence>
<evidence type="ECO:0000259" key="2">
    <source>
        <dbReference type="PROSITE" id="PS50804"/>
    </source>
</evidence>
<feature type="region of interest" description="Disordered" evidence="1">
    <location>
        <begin position="66"/>
        <end position="108"/>
    </location>
</feature>
<feature type="domain" description="SCAN box" evidence="2">
    <location>
        <begin position="37"/>
        <end position="104"/>
    </location>
</feature>
<evidence type="ECO:0000313" key="4">
    <source>
        <dbReference type="Proteomes" id="UP000001038"/>
    </source>
</evidence>
<dbReference type="GeneTree" id="ENSGT00940000176970"/>
<dbReference type="InterPro" id="IPR038269">
    <property type="entry name" value="SCAN_sf"/>
</dbReference>
<dbReference type="InterPro" id="IPR003309">
    <property type="entry name" value="SCAN_dom"/>
</dbReference>
<proteinExistence type="predicted"/>
<dbReference type="Ensembl" id="ENSORLT00000034783.1">
    <property type="protein sequence ID" value="ENSORLP00000037700.1"/>
    <property type="gene ID" value="ENSORLG00000026993.1"/>
</dbReference>
<dbReference type="Proteomes" id="UP000001038">
    <property type="component" value="Chromosome 15"/>
</dbReference>
<organism evidence="3 4">
    <name type="scientific">Oryzias latipes</name>
    <name type="common">Japanese rice fish</name>
    <name type="synonym">Japanese killifish</name>
    <dbReference type="NCBI Taxonomy" id="8090"/>
    <lineage>
        <taxon>Eukaryota</taxon>
        <taxon>Metazoa</taxon>
        <taxon>Chordata</taxon>
        <taxon>Craniata</taxon>
        <taxon>Vertebrata</taxon>
        <taxon>Euteleostomi</taxon>
        <taxon>Actinopterygii</taxon>
        <taxon>Neopterygii</taxon>
        <taxon>Teleostei</taxon>
        <taxon>Neoteleostei</taxon>
        <taxon>Acanthomorphata</taxon>
        <taxon>Ovalentaria</taxon>
        <taxon>Atherinomorphae</taxon>
        <taxon>Beloniformes</taxon>
        <taxon>Adrianichthyidae</taxon>
        <taxon>Oryziinae</taxon>
        <taxon>Oryzias</taxon>
    </lineage>
</organism>
<dbReference type="Gene3D" id="1.10.4020.10">
    <property type="entry name" value="DNA breaking-rejoining enzymes"/>
    <property type="match status" value="1"/>
</dbReference>
<dbReference type="AlphaFoldDB" id="A0A3B3I0Z6"/>
<evidence type="ECO:0000256" key="1">
    <source>
        <dbReference type="SAM" id="MobiDB-lite"/>
    </source>
</evidence>
<dbReference type="PROSITE" id="PS50804">
    <property type="entry name" value="SCAN_BOX"/>
    <property type="match status" value="1"/>
</dbReference>
<feature type="compositionally biased region" description="Basic and acidic residues" evidence="1">
    <location>
        <begin position="66"/>
        <end position="75"/>
    </location>
</feature>
<reference evidence="3 4" key="1">
    <citation type="journal article" date="2007" name="Nature">
        <title>The medaka draft genome and insights into vertebrate genome evolution.</title>
        <authorList>
            <person name="Kasahara M."/>
            <person name="Naruse K."/>
            <person name="Sasaki S."/>
            <person name="Nakatani Y."/>
            <person name="Qu W."/>
            <person name="Ahsan B."/>
            <person name="Yamada T."/>
            <person name="Nagayasu Y."/>
            <person name="Doi K."/>
            <person name="Kasai Y."/>
            <person name="Jindo T."/>
            <person name="Kobayashi D."/>
            <person name="Shimada A."/>
            <person name="Toyoda A."/>
            <person name="Kuroki Y."/>
            <person name="Fujiyama A."/>
            <person name="Sasaki T."/>
            <person name="Shimizu A."/>
            <person name="Asakawa S."/>
            <person name="Shimizu N."/>
            <person name="Hashimoto S."/>
            <person name="Yang J."/>
            <person name="Lee Y."/>
            <person name="Matsushima K."/>
            <person name="Sugano S."/>
            <person name="Sakaizumi M."/>
            <person name="Narita T."/>
            <person name="Ohishi K."/>
            <person name="Haga S."/>
            <person name="Ohta F."/>
            <person name="Nomoto H."/>
            <person name="Nogata K."/>
            <person name="Morishita T."/>
            <person name="Endo T."/>
            <person name="Shin-I T."/>
            <person name="Takeda H."/>
            <person name="Morishita S."/>
            <person name="Kohara Y."/>
        </authorList>
    </citation>
    <scope>NUCLEOTIDE SEQUENCE [LARGE SCALE GENOMIC DNA]</scope>
    <source>
        <strain evidence="3 4">Hd-rR</strain>
    </source>
</reference>
<keyword evidence="4" id="KW-1185">Reference proteome</keyword>
<dbReference type="SUPFAM" id="SSF47353">
    <property type="entry name" value="Retrovirus capsid dimerization domain-like"/>
    <property type="match status" value="1"/>
</dbReference>
<accession>A0A3B3I0Z6</accession>
<dbReference type="Pfam" id="PF02023">
    <property type="entry name" value="SCAN"/>
    <property type="match status" value="1"/>
</dbReference>
<reference evidence="3" key="3">
    <citation type="submission" date="2025-09" db="UniProtKB">
        <authorList>
            <consortium name="Ensembl"/>
        </authorList>
    </citation>
    <scope>IDENTIFICATION</scope>
    <source>
        <strain evidence="3">Hd-rR</strain>
    </source>
</reference>
<protein>
    <recommendedName>
        <fullName evidence="2">SCAN box domain-containing protein</fullName>
    </recommendedName>
</protein>
<sequence>MYLLECEAHRLTPVDQELINVTRLMGRSNISPGTCCRRLRSAEVPSGRGPAGACCRSKGLCRGWDRPERRTEEQSGRVVAMGPQPRVHPSGVRTWVEEHEPEEGPADAWPAELSGKPLWWMWQCQAMGTSGRRNMRNWRNTRDSEKNWRKHGK</sequence>
<dbReference type="InParanoid" id="A0A3B3I0Z6"/>
<reference evidence="3" key="2">
    <citation type="submission" date="2025-08" db="UniProtKB">
        <authorList>
            <consortium name="Ensembl"/>
        </authorList>
    </citation>
    <scope>IDENTIFICATION</scope>
    <source>
        <strain evidence="3">Hd-rR</strain>
    </source>
</reference>
<feature type="region of interest" description="Disordered" evidence="1">
    <location>
        <begin position="131"/>
        <end position="153"/>
    </location>
</feature>